<dbReference type="GO" id="GO:0061957">
    <property type="term" value="C:NVT complex"/>
    <property type="evidence" value="ECO:0007669"/>
    <property type="project" value="EnsemblFungi"/>
</dbReference>
<dbReference type="CDD" id="cd09599">
    <property type="entry name" value="M1_LTA4H"/>
    <property type="match status" value="1"/>
</dbReference>
<evidence type="ECO:0000313" key="19">
    <source>
        <dbReference type="Proteomes" id="UP000184188"/>
    </source>
</evidence>
<dbReference type="GO" id="GO:0030163">
    <property type="term" value="P:protein catabolic process"/>
    <property type="evidence" value="ECO:0007669"/>
    <property type="project" value="EnsemblFungi"/>
</dbReference>
<evidence type="ECO:0000313" key="18">
    <source>
        <dbReference type="EMBL" id="OJJ50450.1"/>
    </source>
</evidence>
<dbReference type="GO" id="GO:0005829">
    <property type="term" value="C:cytosol"/>
    <property type="evidence" value="ECO:0007669"/>
    <property type="project" value="TreeGrafter"/>
</dbReference>
<accession>A0A1L9STB8</accession>
<dbReference type="SUPFAM" id="SSF48371">
    <property type="entry name" value="ARM repeat"/>
    <property type="match status" value="1"/>
</dbReference>
<protein>
    <recommendedName>
        <fullName evidence="16">Leukotriene A(4) hydrolase</fullName>
        <shortName evidence="16">LTA-4 hydrolase</shortName>
        <ecNumber evidence="16">3.3.2.10</ecNumber>
        <ecNumber evidence="16">3.4.11.-</ecNumber>
    </recommendedName>
</protein>
<evidence type="ECO:0000256" key="12">
    <source>
        <dbReference type="ARBA" id="ARBA00023242"/>
    </source>
</evidence>
<comment type="subcellular location">
    <subcellularLocation>
        <location evidence="4 16">Cytoplasm</location>
    </subcellularLocation>
    <subcellularLocation>
        <location evidence="3">Nucleus</location>
    </subcellularLocation>
</comment>
<comment type="cofactor">
    <cofactor evidence="15 16">
        <name>Zn(2+)</name>
        <dbReference type="ChEBI" id="CHEBI:29105"/>
    </cofactor>
    <text evidence="15 16">Binds 1 zinc ion per subunit.</text>
</comment>
<keyword evidence="19" id="KW-1185">Reference proteome</keyword>
<dbReference type="Pfam" id="PF09127">
    <property type="entry name" value="Leuk-A4-hydro_C"/>
    <property type="match status" value="1"/>
</dbReference>
<keyword evidence="8 15" id="KW-0479">Metal-binding</keyword>
<dbReference type="InterPro" id="IPR034015">
    <property type="entry name" value="M1_LTA4H"/>
</dbReference>
<dbReference type="EC" id="3.4.11.-" evidence="16"/>
<organism evidence="18 19">
    <name type="scientific">Penicilliopsis zonata CBS 506.65</name>
    <dbReference type="NCBI Taxonomy" id="1073090"/>
    <lineage>
        <taxon>Eukaryota</taxon>
        <taxon>Fungi</taxon>
        <taxon>Dikarya</taxon>
        <taxon>Ascomycota</taxon>
        <taxon>Pezizomycotina</taxon>
        <taxon>Eurotiomycetes</taxon>
        <taxon>Eurotiomycetidae</taxon>
        <taxon>Eurotiales</taxon>
        <taxon>Aspergillaceae</taxon>
        <taxon>Penicilliopsis</taxon>
    </lineage>
</organism>
<evidence type="ECO:0000256" key="8">
    <source>
        <dbReference type="ARBA" id="ARBA00022723"/>
    </source>
</evidence>
<feature type="domain" description="Peptidase M1 leukotriene A4 hydrolase/aminopeptidase C-terminal" evidence="17">
    <location>
        <begin position="467"/>
        <end position="609"/>
    </location>
</feature>
<dbReference type="GO" id="GO:0004301">
    <property type="term" value="F:epoxide hydrolase activity"/>
    <property type="evidence" value="ECO:0007669"/>
    <property type="project" value="UniProtKB-EC"/>
</dbReference>
<evidence type="ECO:0000256" key="1">
    <source>
        <dbReference type="ARBA" id="ARBA00001268"/>
    </source>
</evidence>
<dbReference type="InterPro" id="IPR045357">
    <property type="entry name" value="Aminopeptidase_N-like_N"/>
</dbReference>
<dbReference type="InterPro" id="IPR038502">
    <property type="entry name" value="M1_LTA-4_hydro/amino_C_sf"/>
</dbReference>
<dbReference type="InterPro" id="IPR049980">
    <property type="entry name" value="LTA4H_cat"/>
</dbReference>
<feature type="binding site" evidence="14">
    <location>
        <begin position="139"/>
        <end position="141"/>
    </location>
    <ligand>
        <name>a peptide</name>
        <dbReference type="ChEBI" id="CHEBI:60466"/>
    </ligand>
</feature>
<evidence type="ECO:0000256" key="9">
    <source>
        <dbReference type="ARBA" id="ARBA00022801"/>
    </source>
</evidence>
<feature type="binding site" evidence="15">
    <location>
        <position position="302"/>
    </location>
    <ligand>
        <name>Zn(2+)</name>
        <dbReference type="ChEBI" id="CHEBI:29105"/>
        <note>catalytic</note>
    </ligand>
</feature>
<dbReference type="EMBL" id="KV878336">
    <property type="protein sequence ID" value="OJJ50450.1"/>
    <property type="molecule type" value="Genomic_DNA"/>
</dbReference>
<feature type="active site" description="Proton acceptor" evidence="13">
    <location>
        <position position="299"/>
    </location>
</feature>
<dbReference type="GO" id="GO:0005634">
    <property type="term" value="C:nucleus"/>
    <property type="evidence" value="ECO:0007669"/>
    <property type="project" value="UniProtKB-SubCell"/>
</dbReference>
<dbReference type="InterPro" id="IPR016024">
    <property type="entry name" value="ARM-type_fold"/>
</dbReference>
<dbReference type="GO" id="GO:0000328">
    <property type="term" value="C:fungal-type vacuole lumen"/>
    <property type="evidence" value="ECO:0007669"/>
    <property type="project" value="EnsemblFungi"/>
</dbReference>
<dbReference type="GO" id="GO:0008237">
    <property type="term" value="F:metallopeptidase activity"/>
    <property type="evidence" value="ECO:0007669"/>
    <property type="project" value="UniProtKB-KW"/>
</dbReference>
<dbReference type="GeneID" id="34607519"/>
<keyword evidence="12" id="KW-0539">Nucleus</keyword>
<comment type="function">
    <text evidence="2">Aminopeptidase that preferentially cleaves di- and tripeptides. Also has low epoxide hydrolase activity (in vitro). Can hydrolyze the epoxide leukotriene LTA(4) but it forms preferentially 5,6-dihydroxy-7,9,11,14-eicosatetraenoic acid rather than the cytokine leukotriene B(4) as the product compared to the homologous mammalian enzyme (in vitro).</text>
</comment>
<dbReference type="PANTHER" id="PTHR45726">
    <property type="entry name" value="LEUKOTRIENE A-4 HYDROLASE"/>
    <property type="match status" value="1"/>
</dbReference>
<reference evidence="19" key="1">
    <citation type="journal article" date="2017" name="Genome Biol.">
        <title>Comparative genomics reveals high biological diversity and specific adaptations in the industrially and medically important fungal genus Aspergillus.</title>
        <authorList>
            <person name="de Vries R.P."/>
            <person name="Riley R."/>
            <person name="Wiebenga A."/>
            <person name="Aguilar-Osorio G."/>
            <person name="Amillis S."/>
            <person name="Uchima C.A."/>
            <person name="Anderluh G."/>
            <person name="Asadollahi M."/>
            <person name="Askin M."/>
            <person name="Barry K."/>
            <person name="Battaglia E."/>
            <person name="Bayram O."/>
            <person name="Benocci T."/>
            <person name="Braus-Stromeyer S.A."/>
            <person name="Caldana C."/>
            <person name="Canovas D."/>
            <person name="Cerqueira G.C."/>
            <person name="Chen F."/>
            <person name="Chen W."/>
            <person name="Choi C."/>
            <person name="Clum A."/>
            <person name="Dos Santos R.A."/>
            <person name="Damasio A.R."/>
            <person name="Diallinas G."/>
            <person name="Emri T."/>
            <person name="Fekete E."/>
            <person name="Flipphi M."/>
            <person name="Freyberg S."/>
            <person name="Gallo A."/>
            <person name="Gournas C."/>
            <person name="Habgood R."/>
            <person name="Hainaut M."/>
            <person name="Harispe M.L."/>
            <person name="Henrissat B."/>
            <person name="Hilden K.S."/>
            <person name="Hope R."/>
            <person name="Hossain A."/>
            <person name="Karabika E."/>
            <person name="Karaffa L."/>
            <person name="Karanyi Z."/>
            <person name="Krasevec N."/>
            <person name="Kuo A."/>
            <person name="Kusch H."/>
            <person name="LaButti K."/>
            <person name="Lagendijk E.L."/>
            <person name="Lapidus A."/>
            <person name="Levasseur A."/>
            <person name="Lindquist E."/>
            <person name="Lipzen A."/>
            <person name="Logrieco A.F."/>
            <person name="MacCabe A."/>
            <person name="Maekelae M.R."/>
            <person name="Malavazi I."/>
            <person name="Melin P."/>
            <person name="Meyer V."/>
            <person name="Mielnichuk N."/>
            <person name="Miskei M."/>
            <person name="Molnar A.P."/>
            <person name="Mule G."/>
            <person name="Ngan C.Y."/>
            <person name="Orejas M."/>
            <person name="Orosz E."/>
            <person name="Ouedraogo J.P."/>
            <person name="Overkamp K.M."/>
            <person name="Park H.-S."/>
            <person name="Perrone G."/>
            <person name="Piumi F."/>
            <person name="Punt P.J."/>
            <person name="Ram A.F."/>
            <person name="Ramon A."/>
            <person name="Rauscher S."/>
            <person name="Record E."/>
            <person name="Riano-Pachon D.M."/>
            <person name="Robert V."/>
            <person name="Roehrig J."/>
            <person name="Ruller R."/>
            <person name="Salamov A."/>
            <person name="Salih N.S."/>
            <person name="Samson R.A."/>
            <person name="Sandor E."/>
            <person name="Sanguinetti M."/>
            <person name="Schuetze T."/>
            <person name="Sepcic K."/>
            <person name="Shelest E."/>
            <person name="Sherlock G."/>
            <person name="Sophianopoulou V."/>
            <person name="Squina F.M."/>
            <person name="Sun H."/>
            <person name="Susca A."/>
            <person name="Todd R.B."/>
            <person name="Tsang A."/>
            <person name="Unkles S.E."/>
            <person name="van de Wiele N."/>
            <person name="van Rossen-Uffink D."/>
            <person name="Oliveira J.V."/>
            <person name="Vesth T.C."/>
            <person name="Visser J."/>
            <person name="Yu J.-H."/>
            <person name="Zhou M."/>
            <person name="Andersen M.R."/>
            <person name="Archer D.B."/>
            <person name="Baker S.E."/>
            <person name="Benoit I."/>
            <person name="Brakhage A.A."/>
            <person name="Braus G.H."/>
            <person name="Fischer R."/>
            <person name="Frisvad J.C."/>
            <person name="Goldman G.H."/>
            <person name="Houbraken J."/>
            <person name="Oakley B."/>
            <person name="Pocsi I."/>
            <person name="Scazzocchio C."/>
            <person name="Seiboth B."/>
            <person name="vanKuyk P.A."/>
            <person name="Wortman J."/>
            <person name="Dyer P.S."/>
            <person name="Grigoriev I.V."/>
        </authorList>
    </citation>
    <scope>NUCLEOTIDE SEQUENCE [LARGE SCALE GENOMIC DNA]</scope>
    <source>
        <strain evidence="19">CBS 506.65</strain>
    </source>
</reference>
<dbReference type="AlphaFoldDB" id="A0A1L9STB8"/>
<keyword evidence="9 16" id="KW-0378">Hydrolase</keyword>
<dbReference type="NCBIfam" id="TIGR02411">
    <property type="entry name" value="leuko_A4_hydro"/>
    <property type="match status" value="1"/>
</dbReference>
<evidence type="ECO:0000256" key="5">
    <source>
        <dbReference type="ARBA" id="ARBA00010136"/>
    </source>
</evidence>
<sequence length="611" mass="68944">MAATIKTAHDPNTQSNYKHWLSTHITVNFDILFDQQKLAGNVVHKIKSLTSRESREILLDTRYLHVGDVKIDGKSVQWEILPAVEPYGNALKISIEEGAELGQLVEVDISVETTENCTAIQWLTPTQTSNKKHPYMFSQCQAIHARSIFPCQDTPGVKSTFDFNISSPLPVVASGVPIRSDAESASGKQLYQFRQNVPIPSYLFAVASGDIKDAPIGPHSVVVTSPDKLDECKWELENDTQKFIDAIEKIVYPYVWGQYNVLILPPSFPYGGMENPIFTFATPSIISKDRENIDVIAHELAHSWSGNLVTNASWEHFWLNEGWTVYLERRILAALHGEPYRHFSAIIGWKALSDAVEHFGQNHEFTKLVVDLKGKDPDDAFSSIPYEKGFNFLYYLETLVGKAKFDKFIPHYFTVFKGKSLDSFEFKATLLDFFAHDADASELLSTVDWDTWFYSPGLPPKPDFDTSLVDVVYTLAEKWLSLPGSSFKPDVSDIQDLTANQIVVFLEKLLLSDKPLSADSSKLLGDVYGLAKSENIEVSNLYFQVGMQSNDESVIEPTRQLLGQIGRMKFVRPLYRGLKKMNYELAVATFNEYKSFYHPICRGMVEKDLLG</sequence>
<dbReference type="OrthoDB" id="79562at2759"/>
<evidence type="ECO:0000256" key="4">
    <source>
        <dbReference type="ARBA" id="ARBA00004496"/>
    </source>
</evidence>
<keyword evidence="6 16" id="KW-0963">Cytoplasm</keyword>
<dbReference type="Gene3D" id="1.25.40.320">
    <property type="entry name" value="Peptidase M1, leukotriene A4 hydrolase/aminopeptidase C-terminal domain"/>
    <property type="match status" value="1"/>
</dbReference>
<evidence type="ECO:0000259" key="17">
    <source>
        <dbReference type="SMART" id="SM01263"/>
    </source>
</evidence>
<dbReference type="InterPro" id="IPR001930">
    <property type="entry name" value="Peptidase_M1"/>
</dbReference>
<dbReference type="Gene3D" id="2.60.40.1730">
    <property type="entry name" value="tricorn interacting facor f3 domain"/>
    <property type="match status" value="1"/>
</dbReference>
<evidence type="ECO:0000256" key="6">
    <source>
        <dbReference type="ARBA" id="ARBA00022490"/>
    </source>
</evidence>
<feature type="binding site" evidence="14">
    <location>
        <begin position="567"/>
        <end position="569"/>
    </location>
    <ligand>
        <name>a peptide</name>
        <dbReference type="ChEBI" id="CHEBI:60466"/>
    </ligand>
</feature>
<dbReference type="GO" id="GO:0006508">
    <property type="term" value="P:proteolysis"/>
    <property type="evidence" value="ECO:0007669"/>
    <property type="project" value="UniProtKB-KW"/>
</dbReference>
<dbReference type="STRING" id="1073090.A0A1L9STB8"/>
<dbReference type="Gene3D" id="3.30.2010.30">
    <property type="match status" value="1"/>
</dbReference>
<evidence type="ECO:0000256" key="16">
    <source>
        <dbReference type="RuleBase" id="RU361141"/>
    </source>
</evidence>
<dbReference type="RefSeq" id="XP_022584960.1">
    <property type="nucleotide sequence ID" value="XM_022721054.1"/>
</dbReference>
<evidence type="ECO:0000256" key="3">
    <source>
        <dbReference type="ARBA" id="ARBA00004123"/>
    </source>
</evidence>
<dbReference type="FunFam" id="2.60.40.1730:FF:000004">
    <property type="entry name" value="Leukotriene A(4) hydrolase"/>
    <property type="match status" value="1"/>
</dbReference>
<dbReference type="Proteomes" id="UP000184188">
    <property type="component" value="Unassembled WGS sequence"/>
</dbReference>
<evidence type="ECO:0000256" key="14">
    <source>
        <dbReference type="PIRSR" id="PIRSR612777-2"/>
    </source>
</evidence>
<dbReference type="PRINTS" id="PR00756">
    <property type="entry name" value="ALADIPTASE"/>
</dbReference>
<dbReference type="GO" id="GO:0006629">
    <property type="term" value="P:lipid metabolic process"/>
    <property type="evidence" value="ECO:0007669"/>
    <property type="project" value="EnsemblFungi"/>
</dbReference>
<feature type="binding site" evidence="15">
    <location>
        <position position="321"/>
    </location>
    <ligand>
        <name>Zn(2+)</name>
        <dbReference type="ChEBI" id="CHEBI:29105"/>
        <note>catalytic</note>
    </ligand>
</feature>
<dbReference type="FunFam" id="3.30.2010.30:FF:000001">
    <property type="entry name" value="Leukotriene A(4) hydrolase"/>
    <property type="match status" value="1"/>
</dbReference>
<dbReference type="SMART" id="SM01263">
    <property type="entry name" value="Leuk-A4-hydro_C"/>
    <property type="match status" value="1"/>
</dbReference>
<feature type="binding site" evidence="14">
    <location>
        <begin position="269"/>
        <end position="274"/>
    </location>
    <ligand>
        <name>a peptide</name>
        <dbReference type="ChEBI" id="CHEBI:60466"/>
    </ligand>
</feature>
<dbReference type="InterPro" id="IPR027268">
    <property type="entry name" value="Peptidase_M4/M1_CTD_sf"/>
</dbReference>
<evidence type="ECO:0000256" key="11">
    <source>
        <dbReference type="ARBA" id="ARBA00023049"/>
    </source>
</evidence>
<evidence type="ECO:0000256" key="13">
    <source>
        <dbReference type="PIRSR" id="PIRSR612777-1"/>
    </source>
</evidence>
<keyword evidence="10 15" id="KW-0862">Zinc</keyword>
<dbReference type="FunFam" id="1.25.40.320:FF:000001">
    <property type="entry name" value="Leukotriene A(4) hydrolase"/>
    <property type="match status" value="1"/>
</dbReference>
<dbReference type="Gene3D" id="1.10.390.10">
    <property type="entry name" value="Neutral Protease Domain 2"/>
    <property type="match status" value="1"/>
</dbReference>
<feature type="active site" description="Proton donor" evidence="13">
    <location>
        <position position="386"/>
    </location>
</feature>
<dbReference type="InterPro" id="IPR015211">
    <property type="entry name" value="Peptidase_M1_C"/>
</dbReference>
<dbReference type="EC" id="3.3.2.10" evidence="16"/>
<dbReference type="Pfam" id="PF01433">
    <property type="entry name" value="Peptidase_M1"/>
    <property type="match status" value="1"/>
</dbReference>
<evidence type="ECO:0000256" key="10">
    <source>
        <dbReference type="ARBA" id="ARBA00022833"/>
    </source>
</evidence>
<feature type="binding site" evidence="15">
    <location>
        <position position="298"/>
    </location>
    <ligand>
        <name>Zn(2+)</name>
        <dbReference type="ChEBI" id="CHEBI:29105"/>
        <note>catalytic</note>
    </ligand>
</feature>
<dbReference type="PANTHER" id="PTHR45726:SF3">
    <property type="entry name" value="LEUKOTRIENE A-4 HYDROLASE"/>
    <property type="match status" value="1"/>
</dbReference>
<dbReference type="SUPFAM" id="SSF63737">
    <property type="entry name" value="Leukotriene A4 hydrolase N-terminal domain"/>
    <property type="match status" value="1"/>
</dbReference>
<dbReference type="Pfam" id="PF17900">
    <property type="entry name" value="Peptidase_M1_N"/>
    <property type="match status" value="1"/>
</dbReference>
<proteinExistence type="inferred from homology"/>
<dbReference type="InterPro" id="IPR012777">
    <property type="entry name" value="LTA4H"/>
</dbReference>
<dbReference type="SUPFAM" id="SSF55486">
    <property type="entry name" value="Metalloproteases ('zincins'), catalytic domain"/>
    <property type="match status" value="1"/>
</dbReference>
<evidence type="ECO:0000256" key="7">
    <source>
        <dbReference type="ARBA" id="ARBA00022670"/>
    </source>
</evidence>
<keyword evidence="11 16" id="KW-0482">Metalloprotease</keyword>
<comment type="similarity">
    <text evidence="5 16">Belongs to the peptidase M1 family.</text>
</comment>
<dbReference type="GO" id="GO:0004177">
    <property type="term" value="F:aminopeptidase activity"/>
    <property type="evidence" value="ECO:0007669"/>
    <property type="project" value="EnsemblFungi"/>
</dbReference>
<dbReference type="FunFam" id="1.10.390.10:FF:000009">
    <property type="entry name" value="Leukotriene A(4) hydrolase"/>
    <property type="match status" value="1"/>
</dbReference>
<dbReference type="InterPro" id="IPR042097">
    <property type="entry name" value="Aminopeptidase_N-like_N_sf"/>
</dbReference>
<evidence type="ECO:0000256" key="15">
    <source>
        <dbReference type="PIRSR" id="PIRSR612777-3"/>
    </source>
</evidence>
<keyword evidence="7 16" id="KW-0645">Protease</keyword>
<gene>
    <name evidence="18" type="ORF">ASPZODRAFT_11321</name>
</gene>
<dbReference type="GO" id="GO:0008270">
    <property type="term" value="F:zinc ion binding"/>
    <property type="evidence" value="ECO:0007669"/>
    <property type="project" value="InterPro"/>
</dbReference>
<dbReference type="GO" id="GO:0120113">
    <property type="term" value="P:cytoplasm to vacuole targeting by the NVT pathway"/>
    <property type="evidence" value="ECO:0007669"/>
    <property type="project" value="EnsemblFungi"/>
</dbReference>
<dbReference type="GO" id="GO:0005771">
    <property type="term" value="C:multivesicular body"/>
    <property type="evidence" value="ECO:0007669"/>
    <property type="project" value="EnsemblFungi"/>
</dbReference>
<dbReference type="InterPro" id="IPR014782">
    <property type="entry name" value="Peptidase_M1_dom"/>
</dbReference>
<name>A0A1L9STB8_9EURO</name>
<dbReference type="VEuPathDB" id="FungiDB:ASPZODRAFT_11321"/>
<comment type="catalytic activity">
    <reaction evidence="1 16">
        <text>an epoxide + H2O = an ethanediol</text>
        <dbReference type="Rhea" id="RHEA:19037"/>
        <dbReference type="ChEBI" id="CHEBI:15377"/>
        <dbReference type="ChEBI" id="CHEBI:32955"/>
        <dbReference type="ChEBI" id="CHEBI:140594"/>
        <dbReference type="EC" id="3.3.2.10"/>
    </reaction>
</comment>
<evidence type="ECO:0000256" key="2">
    <source>
        <dbReference type="ARBA" id="ARBA00002142"/>
    </source>
</evidence>